<dbReference type="AlphaFoldDB" id="A0A7C9REE3"/>
<evidence type="ECO:0000259" key="8">
    <source>
        <dbReference type="Pfam" id="PF02384"/>
    </source>
</evidence>
<evidence type="ECO:0000256" key="6">
    <source>
        <dbReference type="ARBA" id="ARBA00022747"/>
    </source>
</evidence>
<dbReference type="Pfam" id="PF02384">
    <property type="entry name" value="N6_Mtase"/>
    <property type="match status" value="1"/>
</dbReference>
<dbReference type="EMBL" id="JAAMRR010000300">
    <property type="protein sequence ID" value="NGX94762.1"/>
    <property type="molecule type" value="Genomic_DNA"/>
</dbReference>
<name>A0A7C9REE3_9BRAD</name>
<evidence type="ECO:0000256" key="3">
    <source>
        <dbReference type="ARBA" id="ARBA00022603"/>
    </source>
</evidence>
<dbReference type="PANTHER" id="PTHR42933:SF1">
    <property type="entry name" value="SITE-SPECIFIC DNA-METHYLTRANSFERASE (ADENINE-SPECIFIC)"/>
    <property type="match status" value="1"/>
</dbReference>
<evidence type="ECO:0000256" key="2">
    <source>
        <dbReference type="ARBA" id="ARBA00011900"/>
    </source>
</evidence>
<dbReference type="EC" id="2.1.1.72" evidence="2"/>
<protein>
    <recommendedName>
        <fullName evidence="2">site-specific DNA-methyltransferase (adenine-specific)</fullName>
        <ecNumber evidence="2">2.1.1.72</ecNumber>
    </recommendedName>
</protein>
<feature type="domain" description="DNA methylase adenine-specific" evidence="8">
    <location>
        <begin position="10"/>
        <end position="247"/>
    </location>
</feature>
<evidence type="ECO:0000256" key="7">
    <source>
        <dbReference type="ARBA" id="ARBA00047942"/>
    </source>
</evidence>
<comment type="catalytic activity">
    <reaction evidence="7">
        <text>a 2'-deoxyadenosine in DNA + S-adenosyl-L-methionine = an N(6)-methyl-2'-deoxyadenosine in DNA + S-adenosyl-L-homocysteine + H(+)</text>
        <dbReference type="Rhea" id="RHEA:15197"/>
        <dbReference type="Rhea" id="RHEA-COMP:12418"/>
        <dbReference type="Rhea" id="RHEA-COMP:12419"/>
        <dbReference type="ChEBI" id="CHEBI:15378"/>
        <dbReference type="ChEBI" id="CHEBI:57856"/>
        <dbReference type="ChEBI" id="CHEBI:59789"/>
        <dbReference type="ChEBI" id="CHEBI:90615"/>
        <dbReference type="ChEBI" id="CHEBI:90616"/>
        <dbReference type="EC" id="2.1.1.72"/>
    </reaction>
</comment>
<keyword evidence="5" id="KW-0949">S-adenosyl-L-methionine</keyword>
<comment type="similarity">
    <text evidence="1">Belongs to the N(4)/N(6)-methyltransferase family.</text>
</comment>
<evidence type="ECO:0000256" key="5">
    <source>
        <dbReference type="ARBA" id="ARBA00022691"/>
    </source>
</evidence>
<dbReference type="GO" id="GO:0009307">
    <property type="term" value="P:DNA restriction-modification system"/>
    <property type="evidence" value="ECO:0007669"/>
    <property type="project" value="UniProtKB-KW"/>
</dbReference>
<comment type="caution">
    <text evidence="9">The sequence shown here is derived from an EMBL/GenBank/DDBJ whole genome shotgun (WGS) entry which is preliminary data.</text>
</comment>
<dbReference type="SUPFAM" id="SSF53335">
    <property type="entry name" value="S-adenosyl-L-methionine-dependent methyltransferases"/>
    <property type="match status" value="1"/>
</dbReference>
<keyword evidence="3 9" id="KW-0489">Methyltransferase</keyword>
<feature type="non-terminal residue" evidence="9">
    <location>
        <position position="1"/>
    </location>
</feature>
<dbReference type="PANTHER" id="PTHR42933">
    <property type="entry name" value="SLR6095 PROTEIN"/>
    <property type="match status" value="1"/>
</dbReference>
<keyword evidence="6" id="KW-0680">Restriction system</keyword>
<dbReference type="InterPro" id="IPR003356">
    <property type="entry name" value="DNA_methylase_A-5"/>
</dbReference>
<dbReference type="GO" id="GO:0003677">
    <property type="term" value="F:DNA binding"/>
    <property type="evidence" value="ECO:0007669"/>
    <property type="project" value="InterPro"/>
</dbReference>
<dbReference type="GO" id="GO:0032259">
    <property type="term" value="P:methylation"/>
    <property type="evidence" value="ECO:0007669"/>
    <property type="project" value="UniProtKB-KW"/>
</dbReference>
<accession>A0A7C9REE3</accession>
<gene>
    <name evidence="9" type="ORF">G4V63_05870</name>
</gene>
<evidence type="ECO:0000256" key="4">
    <source>
        <dbReference type="ARBA" id="ARBA00022679"/>
    </source>
</evidence>
<dbReference type="GO" id="GO:0008170">
    <property type="term" value="F:N-methyltransferase activity"/>
    <property type="evidence" value="ECO:0007669"/>
    <property type="project" value="InterPro"/>
</dbReference>
<organism evidence="9 10">
    <name type="scientific">Candidatus Afipia apatlaquensis</name>
    <dbReference type="NCBI Taxonomy" id="2712852"/>
    <lineage>
        <taxon>Bacteria</taxon>
        <taxon>Pseudomonadati</taxon>
        <taxon>Pseudomonadota</taxon>
        <taxon>Alphaproteobacteria</taxon>
        <taxon>Hyphomicrobiales</taxon>
        <taxon>Nitrobacteraceae</taxon>
        <taxon>Afipia</taxon>
    </lineage>
</organism>
<dbReference type="GO" id="GO:0009007">
    <property type="term" value="F:site-specific DNA-methyltransferase (adenine-specific) activity"/>
    <property type="evidence" value="ECO:0007669"/>
    <property type="project" value="UniProtKB-EC"/>
</dbReference>
<dbReference type="InterPro" id="IPR051537">
    <property type="entry name" value="DNA_Adenine_Mtase"/>
</dbReference>
<keyword evidence="4" id="KW-0808">Transferase</keyword>
<keyword evidence="10" id="KW-1185">Reference proteome</keyword>
<sequence length="264" mass="29567">HQMMKSAVTDKQREKIKTEGPIGVEQLPNMFALAASNMILRGDGKANLHQGSCFDEAITKAIKNDKCDVGLINPPYSQGDENLHELVFVKHMLDCLKKGGVGIAIVPMNCAIAPHKSKAEILKNHTLEAVMSLPDELFAPVGTIPCIMVFTAKTPHSISNKKSWFGYWKKDGFIRTKHRGRIDADGSWPKIRDRWVETFRNREVIPGESVARKVNANDEWCAEAYMETDYSSIAREDFERELKKYVAFKILSGEGVVADEDEAS</sequence>
<dbReference type="Gene3D" id="3.40.50.150">
    <property type="entry name" value="Vaccinia Virus protein VP39"/>
    <property type="match status" value="1"/>
</dbReference>
<proteinExistence type="inferred from homology"/>
<evidence type="ECO:0000313" key="9">
    <source>
        <dbReference type="EMBL" id="NGX94762.1"/>
    </source>
</evidence>
<dbReference type="InterPro" id="IPR029063">
    <property type="entry name" value="SAM-dependent_MTases_sf"/>
</dbReference>
<evidence type="ECO:0000313" key="10">
    <source>
        <dbReference type="Proteomes" id="UP000480266"/>
    </source>
</evidence>
<dbReference type="Proteomes" id="UP000480266">
    <property type="component" value="Unassembled WGS sequence"/>
</dbReference>
<evidence type="ECO:0000256" key="1">
    <source>
        <dbReference type="ARBA" id="ARBA00006594"/>
    </source>
</evidence>
<reference evidence="9" key="1">
    <citation type="submission" date="2020-02" db="EMBL/GenBank/DDBJ databases">
        <title>Draft genome sequence of Candidatus Afipia apatlaquensis IBT-C3, a potential strain for decolorization of textile dyes.</title>
        <authorList>
            <person name="Sanchez-Reyes A."/>
            <person name="Breton-Deval L."/>
            <person name="Mangelson H."/>
            <person name="Sanchez-Flores A."/>
        </authorList>
    </citation>
    <scope>NUCLEOTIDE SEQUENCE [LARGE SCALE GENOMIC DNA]</scope>
    <source>
        <strain evidence="9">IBT-C3</strain>
    </source>
</reference>